<name>A0ABS7XEL2_9GAMM</name>
<reference evidence="1 2" key="1">
    <citation type="submission" date="2020-12" db="EMBL/GenBank/DDBJ databases">
        <authorList>
            <person name="Ruan W."/>
            <person name="Khan S.A."/>
            <person name="Jeon C.O."/>
        </authorList>
    </citation>
    <scope>NUCLEOTIDE SEQUENCE [LARGE SCALE GENOMIC DNA]</scope>
    <source>
        <strain evidence="1 2">MA-13</strain>
    </source>
</reference>
<protein>
    <submittedName>
        <fullName evidence="1">Uncharacterized protein</fullName>
    </submittedName>
</protein>
<sequence length="247" mass="27628">MYLKELRSQLFPVGQGSVRMNYEGTRHYLEQLSALGTVELTHATEQEQAIINASYVPSHTEMVAALAPHGRPDLIILSYWMPDLDTRVGNALVTTICAMFDAAATETMAVSENGPGVVFSALEYAEKAMRACQYEEVWVFSLNQFQGGSDREERIFWSEPGRGLWFRLLASAGDGLSPKISVCRAPAATHQAEPVDRSQSWLDICQSLTQLQQLPPGENWNYRHQHEYNQLVLDISAVFDKHPAKAL</sequence>
<proteinExistence type="predicted"/>
<organism evidence="1 2">
    <name type="scientific">Rheinheimera maricola</name>
    <dbReference type="NCBI Taxonomy" id="2793282"/>
    <lineage>
        <taxon>Bacteria</taxon>
        <taxon>Pseudomonadati</taxon>
        <taxon>Pseudomonadota</taxon>
        <taxon>Gammaproteobacteria</taxon>
        <taxon>Chromatiales</taxon>
        <taxon>Chromatiaceae</taxon>
        <taxon>Rheinheimera</taxon>
    </lineage>
</organism>
<evidence type="ECO:0000313" key="1">
    <source>
        <dbReference type="EMBL" id="MBZ9613138.1"/>
    </source>
</evidence>
<reference evidence="1 2" key="2">
    <citation type="submission" date="2021-08" db="EMBL/GenBank/DDBJ databases">
        <title>Rheinheimera aquimaris sp. nov., isolated from seawater of the East Sea in Korea.</title>
        <authorList>
            <person name="Kim K.H."/>
            <person name="Wenting R."/>
            <person name="Kim K.R."/>
            <person name="Jeon C.O."/>
        </authorList>
    </citation>
    <scope>NUCLEOTIDE SEQUENCE [LARGE SCALE GENOMIC DNA]</scope>
    <source>
        <strain evidence="1 2">MA-13</strain>
    </source>
</reference>
<keyword evidence="2" id="KW-1185">Reference proteome</keyword>
<dbReference type="RefSeq" id="WP_205311844.1">
    <property type="nucleotide sequence ID" value="NZ_JAERPS020000006.1"/>
</dbReference>
<gene>
    <name evidence="1" type="ORF">I4W93_016230</name>
</gene>
<accession>A0ABS7XEL2</accession>
<dbReference type="Proteomes" id="UP000663814">
    <property type="component" value="Unassembled WGS sequence"/>
</dbReference>
<comment type="caution">
    <text evidence="1">The sequence shown here is derived from an EMBL/GenBank/DDBJ whole genome shotgun (WGS) entry which is preliminary data.</text>
</comment>
<evidence type="ECO:0000313" key="2">
    <source>
        <dbReference type="Proteomes" id="UP000663814"/>
    </source>
</evidence>
<dbReference type="EMBL" id="JAERPS020000006">
    <property type="protein sequence ID" value="MBZ9613138.1"/>
    <property type="molecule type" value="Genomic_DNA"/>
</dbReference>